<protein>
    <submittedName>
        <fullName evidence="1">Uncharacterized protein</fullName>
    </submittedName>
</protein>
<proteinExistence type="predicted"/>
<organism evidence="1 2">
    <name type="scientific">Gigaspora rosea</name>
    <dbReference type="NCBI Taxonomy" id="44941"/>
    <lineage>
        <taxon>Eukaryota</taxon>
        <taxon>Fungi</taxon>
        <taxon>Fungi incertae sedis</taxon>
        <taxon>Mucoromycota</taxon>
        <taxon>Glomeromycotina</taxon>
        <taxon>Glomeromycetes</taxon>
        <taxon>Diversisporales</taxon>
        <taxon>Gigasporaceae</taxon>
        <taxon>Gigaspora</taxon>
    </lineage>
</organism>
<keyword evidence="2" id="KW-1185">Reference proteome</keyword>
<gene>
    <name evidence="1" type="ORF">C2G38_2036004</name>
</gene>
<evidence type="ECO:0000313" key="1">
    <source>
        <dbReference type="EMBL" id="RIB19508.1"/>
    </source>
</evidence>
<dbReference type="Proteomes" id="UP000266673">
    <property type="component" value="Unassembled WGS sequence"/>
</dbReference>
<dbReference type="EMBL" id="QKWP01000469">
    <property type="protein sequence ID" value="RIB19508.1"/>
    <property type="molecule type" value="Genomic_DNA"/>
</dbReference>
<dbReference type="OrthoDB" id="2385156at2759"/>
<evidence type="ECO:0000313" key="2">
    <source>
        <dbReference type="Proteomes" id="UP000266673"/>
    </source>
</evidence>
<name>A0A397VCP7_9GLOM</name>
<accession>A0A397VCP7</accession>
<reference evidence="1 2" key="1">
    <citation type="submission" date="2018-06" db="EMBL/GenBank/DDBJ databases">
        <title>Comparative genomics reveals the genomic features of Rhizophagus irregularis, R. cerebriforme, R. diaphanum and Gigaspora rosea, and their symbiotic lifestyle signature.</title>
        <authorList>
            <person name="Morin E."/>
            <person name="San Clemente H."/>
            <person name="Chen E.C.H."/>
            <person name="De La Providencia I."/>
            <person name="Hainaut M."/>
            <person name="Kuo A."/>
            <person name="Kohler A."/>
            <person name="Murat C."/>
            <person name="Tang N."/>
            <person name="Roy S."/>
            <person name="Loubradou J."/>
            <person name="Henrissat B."/>
            <person name="Grigoriev I.V."/>
            <person name="Corradi N."/>
            <person name="Roux C."/>
            <person name="Martin F.M."/>
        </authorList>
    </citation>
    <scope>NUCLEOTIDE SEQUENCE [LARGE SCALE GENOMIC DNA]</scope>
    <source>
        <strain evidence="1 2">DAOM 194757</strain>
    </source>
</reference>
<sequence length="157" mass="17923">MGNITTGTISGGTLVCESKKSHEGIDNYFPVILSLCKLPHTPPHRIFLRGSLSGASVPSQIQRSIGQEFADLDSTCSNFDHEEVSSQTIGQMQNYEVDIKNTYLQLSQENSQIVPEKIHKIIEKMEVLFEDVLKKPYIRPFIHREHHDLLWVQDIYK</sequence>
<comment type="caution">
    <text evidence="1">The sequence shown here is derived from an EMBL/GenBank/DDBJ whole genome shotgun (WGS) entry which is preliminary data.</text>
</comment>
<dbReference type="AlphaFoldDB" id="A0A397VCP7"/>